<name>A0A183BTS2_GLOPA</name>
<feature type="region of interest" description="Disordered" evidence="2">
    <location>
        <begin position="801"/>
        <end position="821"/>
    </location>
</feature>
<keyword evidence="1" id="KW-0677">Repeat</keyword>
<feature type="region of interest" description="Disordered" evidence="2">
    <location>
        <begin position="295"/>
        <end position="317"/>
    </location>
</feature>
<evidence type="ECO:0000313" key="4">
    <source>
        <dbReference type="WBParaSite" id="GPLIN_000400800"/>
    </source>
</evidence>
<feature type="compositionally biased region" description="Low complexity" evidence="2">
    <location>
        <begin position="149"/>
        <end position="160"/>
    </location>
</feature>
<dbReference type="AlphaFoldDB" id="A0A183BTS2"/>
<organism evidence="3 4">
    <name type="scientific">Globodera pallida</name>
    <name type="common">Potato cyst nematode worm</name>
    <name type="synonym">Heterodera pallida</name>
    <dbReference type="NCBI Taxonomy" id="36090"/>
    <lineage>
        <taxon>Eukaryota</taxon>
        <taxon>Metazoa</taxon>
        <taxon>Ecdysozoa</taxon>
        <taxon>Nematoda</taxon>
        <taxon>Chromadorea</taxon>
        <taxon>Rhabditida</taxon>
        <taxon>Tylenchina</taxon>
        <taxon>Tylenchomorpha</taxon>
        <taxon>Tylenchoidea</taxon>
        <taxon>Heteroderidae</taxon>
        <taxon>Heteroderinae</taxon>
        <taxon>Globodera</taxon>
    </lineage>
</organism>
<proteinExistence type="predicted"/>
<feature type="compositionally biased region" description="Polar residues" evidence="2">
    <location>
        <begin position="1"/>
        <end position="20"/>
    </location>
</feature>
<evidence type="ECO:0000256" key="1">
    <source>
        <dbReference type="ARBA" id="ARBA00022737"/>
    </source>
</evidence>
<sequence length="1022" mass="109935">MFFSLATSRDSGAQSPSSFPSPKFALNYAAPPADGTEGPASERELAQLAMQELLQLQREQQQTSGTEKSTDRQKTSGIWPYSLYEQQMAKIFGERKKGATKEEDFLMSNTPVIIHLPAYRSTAANGGNGAGGASTWTSQGIKSKFARVGSNRSSQGSNNNPIRPQSNRWHRPSNGEEEKVGGSAYNSAPGAQQKWENRLSNANRIASRLKSSSAEHLLITRPEAMFTPLHAHRNGGHRPAQLRPIEPINNSPPGGHHQKQQQQLFIKNIIPSGALMPNANAFSDGNENAIIDQLGRTDSEGGNKRLSPPNSVFVPGGGGALSSSASVSSSNLASSNLASSLAAAQPPTPLAGSPFDLLASSMSNAGAVQPNALLSQLPNPLQLLSQGSTLEQITSLARNLIQMSNGKNDLLSSLSKAIGSPASAADSAASKLTSTAVQSIAKSASKVAAQGERTAVVGTNNGGDILKTLFSSSATNGTTGTEQEQKELVLNGTSSDLFNGLPAEQRILLEAAMKNGELDLPQTANSKTGPDEETVGEAFRTKLVNSESRLMEWIQQNRPRPPSEQQSPQAIFPDKTVAISGVEKLPYYGKYCGHFVEQTNLSRQHNVAGAVWAIDERRLLISNFHFQPFEHFENVTFWAGPAKHTGTSQDFFPSENGFFLPPTKLDANTFALWPAQKRPAHTRAPIQPINGKDYYGVNGTTGTGKTAEEEEDETAAGANRIGLQRARAKRNLYSELYEQMAPEGTTTSTTTTPARSVAATVSATNESGGGFFGGTRTAAGGAVVPVHFDGMPHNFHISLGGPTRRNHQQQKGGTTNNNNGLAIDPAAEEVHLHEERHWSSLGWHGGNHHILLTLPDNSLIKTLNWLSIWDHSQKVQTVALVLIPSSAAGATFQSPSSVQLRPLLPPNVSTGKRIQSGPIRVLNTKTIELTEFSLSTEGLPMWFMVGKEIVPNRNGHIVPIFNRTTRSFDCDSLRDFHNETVYSIPRSQSLAHIYIPYNDMQLPPDLLALPTPQCVWTPPSSG</sequence>
<feature type="region of interest" description="Disordered" evidence="2">
    <location>
        <begin position="1"/>
        <end position="42"/>
    </location>
</feature>
<feature type="region of interest" description="Disordered" evidence="2">
    <location>
        <begin position="55"/>
        <end position="77"/>
    </location>
</feature>
<keyword evidence="3" id="KW-1185">Reference proteome</keyword>
<protein>
    <submittedName>
        <fullName evidence="4">DM13 domain-containing protein</fullName>
    </submittedName>
</protein>
<dbReference type="InterPro" id="IPR052126">
    <property type="entry name" value="Spindle_Org/Thrombomodulin"/>
</dbReference>
<dbReference type="PANTHER" id="PTHR24036:SF5">
    <property type="entry name" value="THROMBOMODULIN"/>
    <property type="match status" value="1"/>
</dbReference>
<dbReference type="Proteomes" id="UP000050741">
    <property type="component" value="Unassembled WGS sequence"/>
</dbReference>
<evidence type="ECO:0000256" key="2">
    <source>
        <dbReference type="SAM" id="MobiDB-lite"/>
    </source>
</evidence>
<evidence type="ECO:0000313" key="3">
    <source>
        <dbReference type="Proteomes" id="UP000050741"/>
    </source>
</evidence>
<feature type="region of interest" description="Disordered" evidence="2">
    <location>
        <begin position="693"/>
        <end position="718"/>
    </location>
</feature>
<reference evidence="3" key="1">
    <citation type="submission" date="2013-12" db="EMBL/GenBank/DDBJ databases">
        <authorList>
            <person name="Aslett M."/>
        </authorList>
    </citation>
    <scope>NUCLEOTIDE SEQUENCE [LARGE SCALE GENOMIC DNA]</scope>
    <source>
        <strain evidence="3">Lindley</strain>
    </source>
</reference>
<reference evidence="3" key="2">
    <citation type="submission" date="2014-05" db="EMBL/GenBank/DDBJ databases">
        <title>The genome and life-stage specific transcriptomes of Globodera pallida elucidate key aspects of plant parasitism by a cyst nematode.</title>
        <authorList>
            <person name="Cotton J.A."/>
            <person name="Lilley C.J."/>
            <person name="Jones L.M."/>
            <person name="Kikuchi T."/>
            <person name="Reid A.J."/>
            <person name="Thorpe P."/>
            <person name="Tsai I.J."/>
            <person name="Beasley H."/>
            <person name="Blok V."/>
            <person name="Cock P.J.A."/>
            <person name="Van den Akker S.E."/>
            <person name="Holroyd N."/>
            <person name="Hunt M."/>
            <person name="Mantelin S."/>
            <person name="Naghra H."/>
            <person name="Pain A."/>
            <person name="Palomares-Rius J.E."/>
            <person name="Zarowiecki M."/>
            <person name="Berriman M."/>
            <person name="Jones J.T."/>
            <person name="Urwin P.E."/>
        </authorList>
    </citation>
    <scope>NUCLEOTIDE SEQUENCE [LARGE SCALE GENOMIC DNA]</scope>
    <source>
        <strain evidence="3">Lindley</strain>
    </source>
</reference>
<dbReference type="WBParaSite" id="GPLIN_000400800">
    <property type="protein sequence ID" value="GPLIN_000400800"/>
    <property type="gene ID" value="GPLIN_000400800"/>
</dbReference>
<feature type="region of interest" description="Disordered" evidence="2">
    <location>
        <begin position="147"/>
        <end position="193"/>
    </location>
</feature>
<reference evidence="4" key="3">
    <citation type="submission" date="2016-06" db="UniProtKB">
        <authorList>
            <consortium name="WormBaseParasite"/>
        </authorList>
    </citation>
    <scope>IDENTIFICATION</scope>
</reference>
<dbReference type="PANTHER" id="PTHR24036">
    <property type="entry name" value="SKELETOR-RELATED"/>
    <property type="match status" value="1"/>
</dbReference>
<accession>A0A183BTS2</accession>